<dbReference type="InterPro" id="IPR025846">
    <property type="entry name" value="TBL_N"/>
</dbReference>
<comment type="subcellular location">
    <subcellularLocation>
        <location evidence="1">Membrane</location>
        <topology evidence="1">Single-pass membrane protein</topology>
    </subcellularLocation>
</comment>
<evidence type="ECO:0000256" key="4">
    <source>
        <dbReference type="ARBA" id="ARBA00022968"/>
    </source>
</evidence>
<dbReference type="InterPro" id="IPR029962">
    <property type="entry name" value="TBL"/>
</dbReference>
<dbReference type="Pfam" id="PF13839">
    <property type="entry name" value="PC-Esterase"/>
    <property type="match status" value="1"/>
</dbReference>
<comment type="caution">
    <text evidence="9">The sequence shown here is derived from an EMBL/GenBank/DDBJ whole genome shotgun (WGS) entry which is preliminary data.</text>
</comment>
<evidence type="ECO:0000259" key="8">
    <source>
        <dbReference type="Pfam" id="PF14416"/>
    </source>
</evidence>
<keyword evidence="5" id="KW-1133">Transmembrane helix</keyword>
<proteinExistence type="inferred from homology"/>
<organism evidence="9">
    <name type="scientific">Populus alba</name>
    <name type="common">White poplar</name>
    <dbReference type="NCBI Taxonomy" id="43335"/>
    <lineage>
        <taxon>Eukaryota</taxon>
        <taxon>Viridiplantae</taxon>
        <taxon>Streptophyta</taxon>
        <taxon>Embryophyta</taxon>
        <taxon>Tracheophyta</taxon>
        <taxon>Spermatophyta</taxon>
        <taxon>Magnoliopsida</taxon>
        <taxon>eudicotyledons</taxon>
        <taxon>Gunneridae</taxon>
        <taxon>Pentapetalae</taxon>
        <taxon>rosids</taxon>
        <taxon>fabids</taxon>
        <taxon>Malpighiales</taxon>
        <taxon>Salicaceae</taxon>
        <taxon>Saliceae</taxon>
        <taxon>Populus</taxon>
    </lineage>
</organism>
<evidence type="ECO:0000256" key="3">
    <source>
        <dbReference type="ARBA" id="ARBA00022692"/>
    </source>
</evidence>
<evidence type="ECO:0000256" key="2">
    <source>
        <dbReference type="ARBA" id="ARBA00007727"/>
    </source>
</evidence>
<keyword evidence="4" id="KW-0735">Signal-anchor</keyword>
<dbReference type="STRING" id="43335.A0A4U5QQ07"/>
<sequence>MATKDQQPKKLPLFPLLSLLCFASIFLALSLSLSKRASISNETIHFRSTPSLTSTPCNYSHGSWIYDPNWIPNKYDSTCKEIFKGWNCIAGNKSNAKDIIKWRWQPNGCDLPPSTRWSANANGGELESLGYKEGYRVDVDIPEGTWADAPSFHDVLIFNTGHWWWAPSKFDPNASGGIKLFRTQSPRHFEGGDWDQGGSCPRLQPLSTEKVEELFSLKNNGTNVESRLVNQHLFKALKGSSFHVLDITHLSEFRADAHPATAGGKKHDDCMHWCLPGITDIWNDLFIMHLNSIKARN</sequence>
<dbReference type="PANTHER" id="PTHR32285:SF12">
    <property type="entry name" value="PROTEIN TRICHOME BIREFRINGENCE-LIKE 13"/>
    <property type="match status" value="1"/>
</dbReference>
<dbReference type="Pfam" id="PF14416">
    <property type="entry name" value="PMR5N"/>
    <property type="match status" value="1"/>
</dbReference>
<accession>A0A4U5QQ07</accession>
<reference evidence="9" key="1">
    <citation type="submission" date="2018-10" db="EMBL/GenBank/DDBJ databases">
        <title>Population genomic analysis revealed the cold adaptation of white poplar.</title>
        <authorList>
            <person name="Liu Y.-J."/>
        </authorList>
    </citation>
    <scope>NUCLEOTIDE SEQUENCE [LARGE SCALE GENOMIC DNA]</scope>
    <source>
        <strain evidence="9">PAL-ZL1</strain>
    </source>
</reference>
<dbReference type="EMBL" id="RCHU01000139">
    <property type="protein sequence ID" value="TKS13003.1"/>
    <property type="molecule type" value="Genomic_DNA"/>
</dbReference>
<dbReference type="GO" id="GO:0016413">
    <property type="term" value="F:O-acetyltransferase activity"/>
    <property type="evidence" value="ECO:0007669"/>
    <property type="project" value="InterPro"/>
</dbReference>
<dbReference type="GO" id="GO:0016020">
    <property type="term" value="C:membrane"/>
    <property type="evidence" value="ECO:0007669"/>
    <property type="project" value="UniProtKB-SubCell"/>
</dbReference>
<evidence type="ECO:0000313" key="9">
    <source>
        <dbReference type="EMBL" id="TKS13003.1"/>
    </source>
</evidence>
<dbReference type="InterPro" id="IPR026057">
    <property type="entry name" value="TBL_C"/>
</dbReference>
<dbReference type="AlphaFoldDB" id="A0A4U5QQ07"/>
<evidence type="ECO:0000256" key="6">
    <source>
        <dbReference type="ARBA" id="ARBA00023136"/>
    </source>
</evidence>
<keyword evidence="3" id="KW-0812">Transmembrane</keyword>
<comment type="similarity">
    <text evidence="2">Belongs to the PC-esterase family. TBL subfamily.</text>
</comment>
<evidence type="ECO:0000256" key="5">
    <source>
        <dbReference type="ARBA" id="ARBA00022989"/>
    </source>
</evidence>
<name>A0A4U5QQ07_POPAL</name>
<evidence type="ECO:0000256" key="1">
    <source>
        <dbReference type="ARBA" id="ARBA00004167"/>
    </source>
</evidence>
<gene>
    <name evidence="9" type="ORF">D5086_0000058050</name>
</gene>
<dbReference type="GO" id="GO:0005794">
    <property type="term" value="C:Golgi apparatus"/>
    <property type="evidence" value="ECO:0007669"/>
    <property type="project" value="TreeGrafter"/>
</dbReference>
<feature type="domain" description="Trichome birefringence-like N-terminal" evidence="8">
    <location>
        <begin position="56"/>
        <end position="110"/>
    </location>
</feature>
<evidence type="ECO:0000259" key="7">
    <source>
        <dbReference type="Pfam" id="PF13839"/>
    </source>
</evidence>
<keyword evidence="6" id="KW-0472">Membrane</keyword>
<feature type="domain" description="Trichome birefringence-like C-terminal" evidence="7">
    <location>
        <begin position="177"/>
        <end position="287"/>
    </location>
</feature>
<dbReference type="PANTHER" id="PTHR32285">
    <property type="entry name" value="PROTEIN TRICHOME BIREFRINGENCE-LIKE 9-RELATED"/>
    <property type="match status" value="1"/>
</dbReference>
<protein>
    <submittedName>
        <fullName evidence="9">Uncharacterized protein</fullName>
    </submittedName>
</protein>